<feature type="compositionally biased region" description="Acidic residues" evidence="2">
    <location>
        <begin position="130"/>
        <end position="152"/>
    </location>
</feature>
<feature type="compositionally biased region" description="Low complexity" evidence="2">
    <location>
        <begin position="386"/>
        <end position="405"/>
    </location>
</feature>
<evidence type="ECO:0000313" key="5">
    <source>
        <dbReference type="Proteomes" id="UP000237144"/>
    </source>
</evidence>
<evidence type="ECO:0000259" key="3">
    <source>
        <dbReference type="SMART" id="SM00993"/>
    </source>
</evidence>
<dbReference type="AlphaFoldDB" id="A0A2S5BIL4"/>
<protein>
    <recommendedName>
        <fullName evidence="3">Vps72/YL1 C-terminal domain-containing protein</fullName>
    </recommendedName>
</protein>
<feature type="region of interest" description="Disordered" evidence="2">
    <location>
        <begin position="594"/>
        <end position="668"/>
    </location>
</feature>
<dbReference type="GO" id="GO:0005634">
    <property type="term" value="C:nucleus"/>
    <property type="evidence" value="ECO:0007669"/>
    <property type="project" value="TreeGrafter"/>
</dbReference>
<feature type="compositionally biased region" description="Basic and acidic residues" evidence="2">
    <location>
        <begin position="104"/>
        <end position="113"/>
    </location>
</feature>
<feature type="compositionally biased region" description="Pro residues" evidence="2">
    <location>
        <begin position="633"/>
        <end position="651"/>
    </location>
</feature>
<feature type="region of interest" description="Disordered" evidence="2">
    <location>
        <begin position="375"/>
        <end position="405"/>
    </location>
</feature>
<dbReference type="PANTHER" id="PTHR13275">
    <property type="entry name" value="YL-1 PROTEIN TRANSCRIPTION FACTOR-LIKE 1"/>
    <property type="match status" value="1"/>
</dbReference>
<feature type="compositionally biased region" description="Basic and acidic residues" evidence="2">
    <location>
        <begin position="153"/>
        <end position="166"/>
    </location>
</feature>
<comment type="similarity">
    <text evidence="1">Belongs to the VPS72/YL1 family.</text>
</comment>
<dbReference type="InterPro" id="IPR013272">
    <property type="entry name" value="Vps72/YL1_C"/>
</dbReference>
<feature type="compositionally biased region" description="Polar residues" evidence="2">
    <location>
        <begin position="700"/>
        <end position="720"/>
    </location>
</feature>
<dbReference type="Proteomes" id="UP000237144">
    <property type="component" value="Unassembled WGS sequence"/>
</dbReference>
<feature type="compositionally biased region" description="Basic and acidic residues" evidence="2">
    <location>
        <begin position="251"/>
        <end position="275"/>
    </location>
</feature>
<dbReference type="Pfam" id="PF08265">
    <property type="entry name" value="YL1_C"/>
    <property type="match status" value="1"/>
</dbReference>
<sequence length="771" mass="82510">MARRAKKAAATEAATEEPEEAVAATEMEQDRVDQAQADADDNASDQDGDENDQVDDDEDQDSDDDDDDDESSEEEEVYVEPNLATRSRRANAGARMAALIEDEASAKVEQDEMFKEEENDEEFAQKEEKDEFDSDFGSTDEGEGDEEDDEEAGERKLQNEAKEAKKARLRVQRRQRLRNRKLTAWAARGKKKGFQAPVHPFARQSKAARKAAERQPVASTSATTLDGDKQEPPKKRKKVAVDPAFLAPQRESSRRTAVEIRKQVQDRAKESEQRKATAPKQQRKAAVSLSQADLIAEALETEETNRAALLAFYAAEEDRREAERIAGMRYEIIGPKLTFLSRVQDRVDKGKEKEAAQVEKGRKRMIEVLGETGQKGWKGAAGDENASATAGSAAAARDDVPATTSTTPATLASILNPLDPNLSPSAAPEAPEYARNWLVFDNFEGGRAEELEAIFGDHIDWSKPAALPTRVTRKDMCPITGLPARYRDPQTLTPYATLAAYHATRAVVDAQAFVWSETLGAYTAAAHFGIMRDVEASWARRPQPPGALPRYAASTPYPAAKASTFGNIASSGTGVKVPRQRQPVSNENPYRVEYAHAGGSGRGQRGRSSLGATDNAATPPASAMHPVQVKPALPVPSPPAQLQQPPTPTLAPAPNGTTPHGLQPTIAPQHYNTDDVYRQPAAGASKPAVVTPLAEYANGPHSSPSLVGTSSAPQARSIQLGSGRAANSAFGGGGPSSTGAGSPMSPVPPVTGAAPGVALPLPGALPPLPPA</sequence>
<evidence type="ECO:0000313" key="4">
    <source>
        <dbReference type="EMBL" id="POY76600.1"/>
    </source>
</evidence>
<organism evidence="4 5">
    <name type="scientific">Rhodotorula taiwanensis</name>
    <dbReference type="NCBI Taxonomy" id="741276"/>
    <lineage>
        <taxon>Eukaryota</taxon>
        <taxon>Fungi</taxon>
        <taxon>Dikarya</taxon>
        <taxon>Basidiomycota</taxon>
        <taxon>Pucciniomycotina</taxon>
        <taxon>Microbotryomycetes</taxon>
        <taxon>Sporidiobolales</taxon>
        <taxon>Sporidiobolaceae</taxon>
        <taxon>Rhodotorula</taxon>
    </lineage>
</organism>
<comment type="caution">
    <text evidence="4">The sequence shown here is derived from an EMBL/GenBank/DDBJ whole genome shotgun (WGS) entry which is preliminary data.</text>
</comment>
<feature type="domain" description="Vps72/YL1 C-terminal" evidence="3">
    <location>
        <begin position="475"/>
        <end position="504"/>
    </location>
</feature>
<dbReference type="STRING" id="741276.A0A2S5BIL4"/>
<name>A0A2S5BIL4_9BASI</name>
<gene>
    <name evidence="4" type="ORF">BMF94_0190</name>
</gene>
<dbReference type="OrthoDB" id="78296at2759"/>
<dbReference type="SMART" id="SM00993">
    <property type="entry name" value="YL1_C"/>
    <property type="match status" value="1"/>
</dbReference>
<dbReference type="PANTHER" id="PTHR13275:SF4">
    <property type="entry name" value="VACUOLAR PROTEIN SORTING-ASSOCIATED PROTEIN 72 HOMOLOG"/>
    <property type="match status" value="1"/>
</dbReference>
<feature type="compositionally biased region" description="Basic residues" evidence="2">
    <location>
        <begin position="167"/>
        <end position="181"/>
    </location>
</feature>
<feature type="region of interest" description="Disordered" evidence="2">
    <location>
        <begin position="695"/>
        <end position="771"/>
    </location>
</feature>
<accession>A0A2S5BIL4</accession>
<proteinExistence type="inferred from homology"/>
<dbReference type="InterPro" id="IPR046757">
    <property type="entry name" value="YL1_N"/>
</dbReference>
<evidence type="ECO:0000256" key="2">
    <source>
        <dbReference type="SAM" id="MobiDB-lite"/>
    </source>
</evidence>
<feature type="compositionally biased region" description="Acidic residues" evidence="2">
    <location>
        <begin position="38"/>
        <end position="78"/>
    </location>
</feature>
<reference evidence="4 5" key="1">
    <citation type="journal article" date="2018" name="Front. Microbiol.">
        <title>Prospects for Fungal Bioremediation of Acidic Radioactive Waste Sites: Characterization and Genome Sequence of Rhodotorula taiwanensis MD1149.</title>
        <authorList>
            <person name="Tkavc R."/>
            <person name="Matrosova V.Y."/>
            <person name="Grichenko O.E."/>
            <person name="Gostincar C."/>
            <person name="Volpe R.P."/>
            <person name="Klimenkova P."/>
            <person name="Gaidamakova E.K."/>
            <person name="Zhou C.E."/>
            <person name="Stewart B.J."/>
            <person name="Lyman M.G."/>
            <person name="Malfatti S.A."/>
            <person name="Rubinfeld B."/>
            <person name="Courtot M."/>
            <person name="Singh J."/>
            <person name="Dalgard C.L."/>
            <person name="Hamilton T."/>
            <person name="Frey K.G."/>
            <person name="Gunde-Cimerman N."/>
            <person name="Dugan L."/>
            <person name="Daly M.J."/>
        </authorList>
    </citation>
    <scope>NUCLEOTIDE SEQUENCE [LARGE SCALE GENOMIC DNA]</scope>
    <source>
        <strain evidence="4 5">MD1149</strain>
    </source>
</reference>
<dbReference type="EMBL" id="PJQD01000002">
    <property type="protein sequence ID" value="POY76600.1"/>
    <property type="molecule type" value="Genomic_DNA"/>
</dbReference>
<dbReference type="Pfam" id="PF05764">
    <property type="entry name" value="YL1"/>
    <property type="match status" value="1"/>
</dbReference>
<evidence type="ECO:0000256" key="1">
    <source>
        <dbReference type="ARBA" id="ARBA00006832"/>
    </source>
</evidence>
<feature type="compositionally biased region" description="Low complexity" evidence="2">
    <location>
        <begin position="737"/>
        <end position="762"/>
    </location>
</feature>
<keyword evidence="5" id="KW-1185">Reference proteome</keyword>
<feature type="region of interest" description="Disordered" evidence="2">
    <location>
        <begin position="1"/>
        <end position="289"/>
    </location>
</feature>